<feature type="compositionally biased region" description="Basic and acidic residues" evidence="1">
    <location>
        <begin position="91"/>
        <end position="103"/>
    </location>
</feature>
<accession>A0A914A7I1</accession>
<dbReference type="Proteomes" id="UP000887568">
    <property type="component" value="Unplaced"/>
</dbReference>
<feature type="compositionally biased region" description="Polar residues" evidence="1">
    <location>
        <begin position="38"/>
        <end position="56"/>
    </location>
</feature>
<dbReference type="EnsemblMetazoa" id="XM_038203889.1">
    <property type="protein sequence ID" value="XP_038059817.1"/>
    <property type="gene ID" value="LOC119730838"/>
</dbReference>
<reference evidence="2" key="1">
    <citation type="submission" date="2022-11" db="UniProtKB">
        <authorList>
            <consortium name="EnsemblMetazoa"/>
        </authorList>
    </citation>
    <scope>IDENTIFICATION</scope>
</reference>
<sequence>MSSVQQDTGTSTALKVTDQLRETTTCDTGVTETLTEEGITSCSEVPTPISQSTCSDNIPTVTSKAAGAVDVSSSDEEKSFGEVGLQIKTTVEVEHDGGGVHSDETDDLGDGTGMIVDDGSPNSSVVEAPCRESSFLDSVAESESEEGSISDPHPADSEEDEGSLQSRPSRPSRNRQPPKRYTYDMLGQPTCRAVQANAQSSWIPEFCRSFLSTDRHVIGTIQHV</sequence>
<dbReference type="AlphaFoldDB" id="A0A914A7I1"/>
<organism evidence="2 3">
    <name type="scientific">Patiria miniata</name>
    <name type="common">Bat star</name>
    <name type="synonym">Asterina miniata</name>
    <dbReference type="NCBI Taxonomy" id="46514"/>
    <lineage>
        <taxon>Eukaryota</taxon>
        <taxon>Metazoa</taxon>
        <taxon>Echinodermata</taxon>
        <taxon>Eleutherozoa</taxon>
        <taxon>Asterozoa</taxon>
        <taxon>Asteroidea</taxon>
        <taxon>Valvatacea</taxon>
        <taxon>Valvatida</taxon>
        <taxon>Asterinidae</taxon>
        <taxon>Patiria</taxon>
    </lineage>
</organism>
<evidence type="ECO:0000256" key="1">
    <source>
        <dbReference type="SAM" id="MobiDB-lite"/>
    </source>
</evidence>
<name>A0A914A7I1_PATMI</name>
<dbReference type="RefSeq" id="XP_038059817.1">
    <property type="nucleotide sequence ID" value="XM_038203889.1"/>
</dbReference>
<proteinExistence type="predicted"/>
<keyword evidence="3" id="KW-1185">Reference proteome</keyword>
<protein>
    <submittedName>
        <fullName evidence="2">Uncharacterized protein</fullName>
    </submittedName>
</protein>
<dbReference type="GeneID" id="119730838"/>
<evidence type="ECO:0000313" key="2">
    <source>
        <dbReference type="EnsemblMetazoa" id="XP_038059817.1"/>
    </source>
</evidence>
<evidence type="ECO:0000313" key="3">
    <source>
        <dbReference type="Proteomes" id="UP000887568"/>
    </source>
</evidence>
<feature type="region of interest" description="Disordered" evidence="1">
    <location>
        <begin position="37"/>
        <end position="56"/>
    </location>
</feature>
<feature type="region of interest" description="Disordered" evidence="1">
    <location>
        <begin position="91"/>
        <end position="186"/>
    </location>
</feature>